<evidence type="ECO:0000256" key="3">
    <source>
        <dbReference type="ARBA" id="ARBA00022490"/>
    </source>
</evidence>
<dbReference type="Proteomes" id="UP000695022">
    <property type="component" value="Unplaced"/>
</dbReference>
<feature type="compositionally biased region" description="Polar residues" evidence="6">
    <location>
        <begin position="135"/>
        <end position="161"/>
    </location>
</feature>
<feature type="compositionally biased region" description="Low complexity" evidence="6">
    <location>
        <begin position="237"/>
        <end position="246"/>
    </location>
</feature>
<dbReference type="PANTHER" id="PTHR15073:SF1">
    <property type="entry name" value="RETICULOCYTE-BINDING PROTEIN HOMOLOG 2A"/>
    <property type="match status" value="1"/>
</dbReference>
<dbReference type="Pfam" id="PF05672">
    <property type="entry name" value="MAP7"/>
    <property type="match status" value="1"/>
</dbReference>
<dbReference type="GeneID" id="106816381"/>
<keyword evidence="7" id="KW-1185">Reference proteome</keyword>
<feature type="compositionally biased region" description="Low complexity" evidence="6">
    <location>
        <begin position="287"/>
        <end position="309"/>
    </location>
</feature>
<feature type="region of interest" description="Disordered" evidence="6">
    <location>
        <begin position="129"/>
        <end position="718"/>
    </location>
</feature>
<sequence>MQLIKKKRRIDARRIDGIGTAARAETPDVEERRERMLRAERERLEAILKKNSQRDSKLDARNANRPKIAFGSHVPRADEDRGRRTRRKSWEHPITGTHACCIEEYILSKQRAVSAHPCVRARPSAAMATSSASAGTENQGAKSETSLSPPMSKRMSQSVSVLSHRRRNLVDTSMSSTSTSPGSQKALRRIPETKPRRSSPSTPALGPSTKALDISNRLYKSATQSTVARLHGDTPDSDSSSAAATTVTKREGAATRKPRPHSMTGSMTASMMEPRMRAKQPREGRTAGRASDAGGATAAGAAEASKTRSQSAEGRKKLRQESNLMQQSMYGTLDERQTAVQRRAAAREAGKARTPRAVSAPPRPLKKKPPKEKPASEKAEREKPEVKPPVMKRVPKRPISEKSSAPTPTAIKAPSPAPGKVTSPTPPAAASTPTADAEPTEGIASKSRITSEEEAKAKLAEKRRQAREEAERQAELERQRKEEEARLEAERLKREEEERMLWEEEQHRLAEEGRKAEEERLRRAIEAEENRKEEERLREEEEARLKLEAEQKAQEEREKMQQEMEERARREEDERQQRKKRLEAIMSRTRKTPSTTPVKKDEQEEEAESEKAEEENKEAENVNVQLTLQPVNTEPEAAIEIPAVVATQPEDVMEPALTPEPAESLGGATNVEQDTASDAARSPALLSPTPTPESEDSATEERTTDSASPVEGVADSGVWTKSQDIMMMSMYQESGTFDMTQSMMDSGIRGGIPEENGQDYENGSEDISEKHDYATIREGRHRCAPCCRRSTEIRRLLRVPPRAPAPSINPFERPRIAQHTSTTVRRQWRPSRTRKPVMPTTSVAW</sequence>
<feature type="compositionally biased region" description="Basic and acidic residues" evidence="6">
    <location>
        <begin position="274"/>
        <end position="286"/>
    </location>
</feature>
<feature type="compositionally biased region" description="Polar residues" evidence="6">
    <location>
        <begin position="321"/>
        <end position="330"/>
    </location>
</feature>
<comment type="similarity">
    <text evidence="2">Belongs to the MAP7 family.</text>
</comment>
<feature type="compositionally biased region" description="Basic residues" evidence="6">
    <location>
        <begin position="826"/>
        <end position="835"/>
    </location>
</feature>
<keyword evidence="3" id="KW-0963">Cytoplasm</keyword>
<reference evidence="8" key="1">
    <citation type="submission" date="2025-08" db="UniProtKB">
        <authorList>
            <consortium name="RefSeq"/>
        </authorList>
    </citation>
    <scope>IDENTIFICATION</scope>
</reference>
<gene>
    <name evidence="8" type="primary">LOC106816381</name>
</gene>
<feature type="compositionally biased region" description="Basic and acidic residues" evidence="6">
    <location>
        <begin position="371"/>
        <end position="386"/>
    </location>
</feature>
<evidence type="ECO:0000256" key="6">
    <source>
        <dbReference type="SAM" id="MobiDB-lite"/>
    </source>
</evidence>
<evidence type="ECO:0000256" key="4">
    <source>
        <dbReference type="ARBA" id="ARBA00023054"/>
    </source>
</evidence>
<dbReference type="InterPro" id="IPR008604">
    <property type="entry name" value="MAP7_fam"/>
</dbReference>
<dbReference type="RefSeq" id="XP_014676501.1">
    <property type="nucleotide sequence ID" value="XM_014821015.1"/>
</dbReference>
<feature type="region of interest" description="Disordered" evidence="6">
    <location>
        <begin position="819"/>
        <end position="845"/>
    </location>
</feature>
<feature type="region of interest" description="Disordered" evidence="6">
    <location>
        <begin position="68"/>
        <end position="90"/>
    </location>
</feature>
<dbReference type="InterPro" id="IPR051483">
    <property type="entry name" value="MAP7_domain-containing"/>
</dbReference>
<feature type="compositionally biased region" description="Basic and acidic residues" evidence="6">
    <location>
        <begin position="449"/>
        <end position="576"/>
    </location>
</feature>
<evidence type="ECO:0000256" key="1">
    <source>
        <dbReference type="ARBA" id="ARBA00004245"/>
    </source>
</evidence>
<name>A0ABM1EWD0_PRICU</name>
<protein>
    <submittedName>
        <fullName evidence="8">Ensconsin-like</fullName>
    </submittedName>
</protein>
<proteinExistence type="inferred from homology"/>
<organism evidence="7 8">
    <name type="scientific">Priapulus caudatus</name>
    <name type="common">Priapulid worm</name>
    <dbReference type="NCBI Taxonomy" id="37621"/>
    <lineage>
        <taxon>Eukaryota</taxon>
        <taxon>Metazoa</taxon>
        <taxon>Ecdysozoa</taxon>
        <taxon>Scalidophora</taxon>
        <taxon>Priapulida</taxon>
        <taxon>Priapulimorpha</taxon>
        <taxon>Priapulimorphida</taxon>
        <taxon>Priapulidae</taxon>
        <taxon>Priapulus</taxon>
    </lineage>
</organism>
<evidence type="ECO:0000256" key="2">
    <source>
        <dbReference type="ARBA" id="ARBA00007525"/>
    </source>
</evidence>
<comment type="subcellular location">
    <subcellularLocation>
        <location evidence="1">Cytoplasm</location>
        <location evidence="1">Cytoskeleton</location>
    </subcellularLocation>
</comment>
<keyword evidence="5" id="KW-0206">Cytoskeleton</keyword>
<feature type="compositionally biased region" description="Acidic residues" evidence="6">
    <location>
        <begin position="603"/>
        <end position="617"/>
    </location>
</feature>
<feature type="compositionally biased region" description="Low complexity" evidence="6">
    <location>
        <begin position="428"/>
        <end position="441"/>
    </location>
</feature>
<dbReference type="PANTHER" id="PTHR15073">
    <property type="entry name" value="MICROTUBULE-ASSOCIATED PROTEIN"/>
    <property type="match status" value="1"/>
</dbReference>
<evidence type="ECO:0000256" key="5">
    <source>
        <dbReference type="ARBA" id="ARBA00023212"/>
    </source>
</evidence>
<accession>A0ABM1EWD0</accession>
<evidence type="ECO:0000313" key="8">
    <source>
        <dbReference type="RefSeq" id="XP_014676501.1"/>
    </source>
</evidence>
<keyword evidence="4" id="KW-0175">Coiled coil</keyword>
<evidence type="ECO:0000313" key="7">
    <source>
        <dbReference type="Proteomes" id="UP000695022"/>
    </source>
</evidence>